<gene>
    <name evidence="2" type="ORF">PG991_015469</name>
</gene>
<evidence type="ECO:0000313" key="2">
    <source>
        <dbReference type="EMBL" id="KAK7996002.1"/>
    </source>
</evidence>
<dbReference type="InterPro" id="IPR011009">
    <property type="entry name" value="Kinase-like_dom_sf"/>
</dbReference>
<comment type="caution">
    <text evidence="2">The sequence shown here is derived from an EMBL/GenBank/DDBJ whole genome shotgun (WGS) entry which is preliminary data.</text>
</comment>
<evidence type="ECO:0000259" key="1">
    <source>
        <dbReference type="Pfam" id="PF01636"/>
    </source>
</evidence>
<organism evidence="2 3">
    <name type="scientific">Apiospora marii</name>
    <dbReference type="NCBI Taxonomy" id="335849"/>
    <lineage>
        <taxon>Eukaryota</taxon>
        <taxon>Fungi</taxon>
        <taxon>Dikarya</taxon>
        <taxon>Ascomycota</taxon>
        <taxon>Pezizomycotina</taxon>
        <taxon>Sordariomycetes</taxon>
        <taxon>Xylariomycetidae</taxon>
        <taxon>Amphisphaeriales</taxon>
        <taxon>Apiosporaceae</taxon>
        <taxon>Apiospora</taxon>
    </lineage>
</organism>
<dbReference type="Proteomes" id="UP001396898">
    <property type="component" value="Unassembled WGS sequence"/>
</dbReference>
<keyword evidence="3" id="KW-1185">Reference proteome</keyword>
<dbReference type="InterPro" id="IPR002575">
    <property type="entry name" value="Aminoglycoside_PTrfase"/>
</dbReference>
<feature type="domain" description="Aminoglycoside phosphotransferase" evidence="1">
    <location>
        <begin position="86"/>
        <end position="273"/>
    </location>
</feature>
<dbReference type="Pfam" id="PF01636">
    <property type="entry name" value="APH"/>
    <property type="match status" value="1"/>
</dbReference>
<dbReference type="PANTHER" id="PTHR21310:SF54">
    <property type="entry name" value="AMINOGLYCOSIDE PHOSPHOTRANSFERASE DOMAIN-CONTAINING PROTEIN"/>
    <property type="match status" value="1"/>
</dbReference>
<accession>A0ABR1R3K1</accession>
<sequence length="364" mass="40627">MIITGVEAWMRTAITDFFAIRPKPSRNELDEYAASLIEGSTIQPVGMQGSLSYTVVAAKADSKTIVSFRIPQSKLNGPIEKVAQKIHGEHVPVATYHGTVPSKPTYLERHLRVYSMPCLEGKPYLEAVYFGTQNHSQDVEKQTNFVKDLAKYFARCWNHPQVLDPEQLETKRKSITQKLSLLEDAPGFEFLQNTLAELRGPQGLACLYSAAWPQVVTHGDLSQTNILVDPATLSITGLVDWSLAKVAPFGLELAALRLLSGAMDRDGWTDRAFRPRTEAAFWEEFWGCVGIEEAGERERVRKTSELGCKLGVVLRYAFRQTLDGFVLDQLAPEPSPYLRSWLGNEAWGDLIIKDTPEVVTGDEV</sequence>
<dbReference type="PANTHER" id="PTHR21310">
    <property type="entry name" value="AMINOGLYCOSIDE PHOSPHOTRANSFERASE-RELATED-RELATED"/>
    <property type="match status" value="1"/>
</dbReference>
<dbReference type="SUPFAM" id="SSF56112">
    <property type="entry name" value="Protein kinase-like (PK-like)"/>
    <property type="match status" value="1"/>
</dbReference>
<proteinExistence type="predicted"/>
<reference evidence="2 3" key="1">
    <citation type="submission" date="2023-01" db="EMBL/GenBank/DDBJ databases">
        <title>Analysis of 21 Apiospora genomes using comparative genomics revels a genus with tremendous synthesis potential of carbohydrate active enzymes and secondary metabolites.</title>
        <authorList>
            <person name="Sorensen T."/>
        </authorList>
    </citation>
    <scope>NUCLEOTIDE SEQUENCE [LARGE SCALE GENOMIC DNA]</scope>
    <source>
        <strain evidence="2 3">CBS 20057</strain>
    </source>
</reference>
<dbReference type="InterPro" id="IPR051678">
    <property type="entry name" value="AGP_Transferase"/>
</dbReference>
<protein>
    <recommendedName>
        <fullName evidence="1">Aminoglycoside phosphotransferase domain-containing protein</fullName>
    </recommendedName>
</protein>
<dbReference type="Gene3D" id="3.90.1200.10">
    <property type="match status" value="1"/>
</dbReference>
<dbReference type="EMBL" id="JAQQWI010000022">
    <property type="protein sequence ID" value="KAK7996002.1"/>
    <property type="molecule type" value="Genomic_DNA"/>
</dbReference>
<evidence type="ECO:0000313" key="3">
    <source>
        <dbReference type="Proteomes" id="UP001396898"/>
    </source>
</evidence>
<name>A0ABR1R3K1_9PEZI</name>